<name>A0A6G4XMM4_9ACTN</name>
<comment type="caution">
    <text evidence="5">The sequence shown here is derived from an EMBL/GenBank/DDBJ whole genome shotgun (WGS) entry which is preliminary data.</text>
</comment>
<evidence type="ECO:0000256" key="2">
    <source>
        <dbReference type="ARBA" id="ARBA00023315"/>
    </source>
</evidence>
<dbReference type="Pfam" id="PF01553">
    <property type="entry name" value="Acyltransferase"/>
    <property type="match status" value="1"/>
</dbReference>
<evidence type="ECO:0000256" key="3">
    <source>
        <dbReference type="SAM" id="MobiDB-lite"/>
    </source>
</evidence>
<feature type="region of interest" description="Disordered" evidence="3">
    <location>
        <begin position="1"/>
        <end position="59"/>
    </location>
</feature>
<dbReference type="SMART" id="SM00563">
    <property type="entry name" value="PlsC"/>
    <property type="match status" value="1"/>
</dbReference>
<accession>A0A6G4XMM4</accession>
<organism evidence="5 6">
    <name type="scientific">Streptomyces mesophilus</name>
    <dbReference type="NCBI Taxonomy" id="1775132"/>
    <lineage>
        <taxon>Bacteria</taxon>
        <taxon>Bacillati</taxon>
        <taxon>Actinomycetota</taxon>
        <taxon>Actinomycetes</taxon>
        <taxon>Kitasatosporales</taxon>
        <taxon>Streptomycetaceae</taxon>
        <taxon>Streptomyces</taxon>
    </lineage>
</organism>
<dbReference type="Proteomes" id="UP000481109">
    <property type="component" value="Unassembled WGS sequence"/>
</dbReference>
<dbReference type="EMBL" id="JAAKZW010000082">
    <property type="protein sequence ID" value="NGO77954.1"/>
    <property type="molecule type" value="Genomic_DNA"/>
</dbReference>
<gene>
    <name evidence="5" type="ORF">G6045_20145</name>
</gene>
<keyword evidence="2 5" id="KW-0012">Acyltransferase</keyword>
<evidence type="ECO:0000259" key="4">
    <source>
        <dbReference type="SMART" id="SM00563"/>
    </source>
</evidence>
<dbReference type="CDD" id="cd07989">
    <property type="entry name" value="LPLAT_AGPAT-like"/>
    <property type="match status" value="1"/>
</dbReference>
<protein>
    <submittedName>
        <fullName evidence="5">1-acyl-sn-glycerol-3-phosphate acyltransferase</fullName>
    </submittedName>
</protein>
<dbReference type="PANTHER" id="PTHR10434:SF11">
    <property type="entry name" value="1-ACYL-SN-GLYCEROL-3-PHOSPHATE ACYLTRANSFERASE"/>
    <property type="match status" value="1"/>
</dbReference>
<evidence type="ECO:0000256" key="1">
    <source>
        <dbReference type="ARBA" id="ARBA00022679"/>
    </source>
</evidence>
<dbReference type="SUPFAM" id="SSF69593">
    <property type="entry name" value="Glycerol-3-phosphate (1)-acyltransferase"/>
    <property type="match status" value="1"/>
</dbReference>
<feature type="compositionally biased region" description="Basic residues" evidence="3">
    <location>
        <begin position="1"/>
        <end position="15"/>
    </location>
</feature>
<dbReference type="InterPro" id="IPR002123">
    <property type="entry name" value="Plipid/glycerol_acylTrfase"/>
</dbReference>
<keyword evidence="6" id="KW-1185">Reference proteome</keyword>
<proteinExistence type="predicted"/>
<keyword evidence="1 5" id="KW-0808">Transferase</keyword>
<evidence type="ECO:0000313" key="6">
    <source>
        <dbReference type="Proteomes" id="UP000481109"/>
    </source>
</evidence>
<dbReference type="GO" id="GO:0006654">
    <property type="term" value="P:phosphatidic acid biosynthetic process"/>
    <property type="evidence" value="ECO:0007669"/>
    <property type="project" value="TreeGrafter"/>
</dbReference>
<feature type="domain" description="Phospholipid/glycerol acyltransferase" evidence="4">
    <location>
        <begin position="104"/>
        <end position="220"/>
    </location>
</feature>
<sequence length="274" mass="29020">MDRGPRRLCRRRSARIHGQARGGREGRGQLAARVRRAARPDRLAARGAAPDGGGDPAMSPVRHCVHLPALPRRLSARLRKSLWRATLTATGGVRREGRLPSGGCVVIANHTSHADTAALLAALDARHAPRIAAAADYWFATAWRRRICRRLAAGFPVRRTGGGLGDLLAMTEELHRGHAVVLFPEGTRGPDGSLGQFHRGALLLAQHAQVPVVPVALMGTGRLLPKHGSLHRTQLRVRIGVPLAPTAGPAEARAAVEALLQVTPGDGGSGARTA</sequence>
<dbReference type="PANTHER" id="PTHR10434">
    <property type="entry name" value="1-ACYL-SN-GLYCEROL-3-PHOSPHATE ACYLTRANSFERASE"/>
    <property type="match status" value="1"/>
</dbReference>
<dbReference type="AlphaFoldDB" id="A0A6G4XMM4"/>
<dbReference type="GO" id="GO:0003841">
    <property type="term" value="F:1-acylglycerol-3-phosphate O-acyltransferase activity"/>
    <property type="evidence" value="ECO:0007669"/>
    <property type="project" value="TreeGrafter"/>
</dbReference>
<evidence type="ECO:0000313" key="5">
    <source>
        <dbReference type="EMBL" id="NGO77954.1"/>
    </source>
</evidence>
<reference evidence="5 6" key="1">
    <citation type="submission" date="2020-02" db="EMBL/GenBank/DDBJ databases">
        <title>Whole-genome analyses of novel actinobacteria.</title>
        <authorList>
            <person name="Sahin N."/>
            <person name="Tokatli A."/>
        </authorList>
    </citation>
    <scope>NUCLEOTIDE SEQUENCE [LARGE SCALE GENOMIC DNA]</scope>
    <source>
        <strain evidence="5 6">YC504</strain>
    </source>
</reference>